<evidence type="ECO:0000313" key="4">
    <source>
        <dbReference type="EMBL" id="ODM91021.1"/>
    </source>
</evidence>
<dbReference type="Pfam" id="PF08246">
    <property type="entry name" value="Inhibitor_I29"/>
    <property type="match status" value="1"/>
</dbReference>
<dbReference type="Proteomes" id="UP000094527">
    <property type="component" value="Unassembled WGS sequence"/>
</dbReference>
<keyword evidence="5" id="KW-1185">Reference proteome</keyword>
<comment type="similarity">
    <text evidence="1">Belongs to the peptidase C1 family.</text>
</comment>
<dbReference type="GO" id="GO:0008234">
    <property type="term" value="F:cysteine-type peptidase activity"/>
    <property type="evidence" value="ECO:0007669"/>
    <property type="project" value="InterPro"/>
</dbReference>
<dbReference type="Gene3D" id="3.90.70.10">
    <property type="entry name" value="Cysteine proteinases"/>
    <property type="match status" value="1"/>
</dbReference>
<organism evidence="4 5">
    <name type="scientific">Orchesella cincta</name>
    <name type="common">Springtail</name>
    <name type="synonym">Podura cincta</name>
    <dbReference type="NCBI Taxonomy" id="48709"/>
    <lineage>
        <taxon>Eukaryota</taxon>
        <taxon>Metazoa</taxon>
        <taxon>Ecdysozoa</taxon>
        <taxon>Arthropoda</taxon>
        <taxon>Hexapoda</taxon>
        <taxon>Collembola</taxon>
        <taxon>Entomobryomorpha</taxon>
        <taxon>Entomobryoidea</taxon>
        <taxon>Orchesellidae</taxon>
        <taxon>Orchesellinae</taxon>
        <taxon>Orchesella</taxon>
    </lineage>
</organism>
<evidence type="ECO:0000259" key="3">
    <source>
        <dbReference type="SMART" id="SM00848"/>
    </source>
</evidence>
<dbReference type="SUPFAM" id="SSF54001">
    <property type="entry name" value="Cysteine proteinases"/>
    <property type="match status" value="1"/>
</dbReference>
<dbReference type="GO" id="GO:0006508">
    <property type="term" value="P:proteolysis"/>
    <property type="evidence" value="ECO:0007669"/>
    <property type="project" value="InterPro"/>
</dbReference>
<dbReference type="Pfam" id="PF00112">
    <property type="entry name" value="Peptidase_C1"/>
    <property type="match status" value="1"/>
</dbReference>
<evidence type="ECO:0000313" key="5">
    <source>
        <dbReference type="Proteomes" id="UP000094527"/>
    </source>
</evidence>
<dbReference type="CDD" id="cd02248">
    <property type="entry name" value="Peptidase_C1A"/>
    <property type="match status" value="1"/>
</dbReference>
<reference evidence="4 5" key="1">
    <citation type="journal article" date="2016" name="Genome Biol. Evol.">
        <title>Gene Family Evolution Reflects Adaptation to Soil Environmental Stressors in the Genome of the Collembolan Orchesella cincta.</title>
        <authorList>
            <person name="Faddeeva-Vakhrusheva A."/>
            <person name="Derks M.F."/>
            <person name="Anvar S.Y."/>
            <person name="Agamennone V."/>
            <person name="Suring W."/>
            <person name="Smit S."/>
            <person name="van Straalen N.M."/>
            <person name="Roelofs D."/>
        </authorList>
    </citation>
    <scope>NUCLEOTIDE SEQUENCE [LARGE SCALE GENOMIC DNA]</scope>
    <source>
        <tissue evidence="4">Mixed pool</tissue>
    </source>
</reference>
<feature type="domain" description="Peptidase C1A papain C-terminal" evidence="2">
    <location>
        <begin position="141"/>
        <end position="356"/>
    </location>
</feature>
<dbReference type="SMART" id="SM00645">
    <property type="entry name" value="Pept_C1"/>
    <property type="match status" value="1"/>
</dbReference>
<dbReference type="PANTHER" id="PTHR12411">
    <property type="entry name" value="CYSTEINE PROTEASE FAMILY C1-RELATED"/>
    <property type="match status" value="1"/>
</dbReference>
<name>A0A1D2MDQ5_ORCCI</name>
<dbReference type="OrthoDB" id="5855924at2759"/>
<dbReference type="EMBL" id="LJIJ01001700">
    <property type="protein sequence ID" value="ODM91021.1"/>
    <property type="molecule type" value="Genomic_DNA"/>
</dbReference>
<feature type="domain" description="Cathepsin propeptide inhibitor" evidence="3">
    <location>
        <begin position="51"/>
        <end position="114"/>
    </location>
</feature>
<dbReference type="AlphaFoldDB" id="A0A1D2MDQ5"/>
<sequence length="357" mass="41040">AEFYLDVDDILNSDFHLFPNTTVVHQVDFVHSTLEHFIRLLSDDDLLESAYTNFKIKFGEKRTLPTYNHFNSRIHVFKNNLIEIFHHNLRARMMMFSTYEMGVNQFADMTLEEFKKEKLGLIIPEDFSQPAKNLSIDSRSLPIKFDWSDHGVITPVKEQKECNACVMFAIAASLEAIYAIRKNKAVVDLSEQHLLDCASKENGYSNNGGCEGNLYQETFQFAMDYGLVSEHQYPYIGKQTECKSGFQPITKLKSYERVNSRPEDLKAAVLNTGPVPIGIFVYKEFMFYKEGVFDGCIHENNIGGHAMVVVGYNDEERVKNYRLKNQWGDTWGEKGFARFISTDSRCGMEKLAFGLRI</sequence>
<evidence type="ECO:0000259" key="2">
    <source>
        <dbReference type="SMART" id="SM00645"/>
    </source>
</evidence>
<dbReference type="InterPro" id="IPR025660">
    <property type="entry name" value="Pept_his_AS"/>
</dbReference>
<dbReference type="PROSITE" id="PS00639">
    <property type="entry name" value="THIOL_PROTEASE_HIS"/>
    <property type="match status" value="1"/>
</dbReference>
<dbReference type="InterPro" id="IPR013128">
    <property type="entry name" value="Peptidase_C1A"/>
</dbReference>
<feature type="non-terminal residue" evidence="4">
    <location>
        <position position="1"/>
    </location>
</feature>
<dbReference type="OMA" id="EQMACRT"/>
<evidence type="ECO:0000256" key="1">
    <source>
        <dbReference type="ARBA" id="ARBA00008455"/>
    </source>
</evidence>
<dbReference type="InterPro" id="IPR000668">
    <property type="entry name" value="Peptidase_C1A_C"/>
</dbReference>
<dbReference type="InterPro" id="IPR039417">
    <property type="entry name" value="Peptidase_C1A_papain-like"/>
</dbReference>
<dbReference type="STRING" id="48709.A0A1D2MDQ5"/>
<dbReference type="InterPro" id="IPR038765">
    <property type="entry name" value="Papain-like_cys_pep_sf"/>
</dbReference>
<proteinExistence type="inferred from homology"/>
<dbReference type="InterPro" id="IPR013201">
    <property type="entry name" value="Prot_inhib_I29"/>
</dbReference>
<accession>A0A1D2MDQ5</accession>
<protein>
    <submittedName>
        <fullName evidence="4">Cathepsin L-like proteinase</fullName>
    </submittedName>
</protein>
<dbReference type="SMART" id="SM00848">
    <property type="entry name" value="Inhibitor_I29"/>
    <property type="match status" value="1"/>
</dbReference>
<gene>
    <name evidence="4" type="ORF">Ocin01_15663</name>
</gene>
<comment type="caution">
    <text evidence="4">The sequence shown here is derived from an EMBL/GenBank/DDBJ whole genome shotgun (WGS) entry which is preliminary data.</text>
</comment>
<feature type="non-terminal residue" evidence="4">
    <location>
        <position position="357"/>
    </location>
</feature>